<evidence type="ECO:0000313" key="2">
    <source>
        <dbReference type="EMBL" id="KKL08720.1"/>
    </source>
</evidence>
<gene>
    <name evidence="2" type="ORF">LCGC14_2573060</name>
</gene>
<evidence type="ECO:0000256" key="1">
    <source>
        <dbReference type="SAM" id="Phobius"/>
    </source>
</evidence>
<proteinExistence type="predicted"/>
<dbReference type="EMBL" id="LAZR01042768">
    <property type="protein sequence ID" value="KKL08720.1"/>
    <property type="molecule type" value="Genomic_DNA"/>
</dbReference>
<sequence length="59" mass="7261">MNKRDWLILAMSVCWGNFWWTLGFLLYNITGIWQFLVLFVMGFLGFYFPIIFEEESEYY</sequence>
<feature type="transmembrane region" description="Helical" evidence="1">
    <location>
        <begin position="32"/>
        <end position="52"/>
    </location>
</feature>
<dbReference type="AlphaFoldDB" id="A0A0F9AH48"/>
<feature type="transmembrane region" description="Helical" evidence="1">
    <location>
        <begin position="7"/>
        <end position="26"/>
    </location>
</feature>
<name>A0A0F9AH48_9ZZZZ</name>
<comment type="caution">
    <text evidence="2">The sequence shown here is derived from an EMBL/GenBank/DDBJ whole genome shotgun (WGS) entry which is preliminary data.</text>
</comment>
<keyword evidence="1" id="KW-1133">Transmembrane helix</keyword>
<keyword evidence="1" id="KW-0472">Membrane</keyword>
<reference evidence="2" key="1">
    <citation type="journal article" date="2015" name="Nature">
        <title>Complex archaea that bridge the gap between prokaryotes and eukaryotes.</title>
        <authorList>
            <person name="Spang A."/>
            <person name="Saw J.H."/>
            <person name="Jorgensen S.L."/>
            <person name="Zaremba-Niedzwiedzka K."/>
            <person name="Martijn J."/>
            <person name="Lind A.E."/>
            <person name="van Eijk R."/>
            <person name="Schleper C."/>
            <person name="Guy L."/>
            <person name="Ettema T.J."/>
        </authorList>
    </citation>
    <scope>NUCLEOTIDE SEQUENCE</scope>
</reference>
<protein>
    <submittedName>
        <fullName evidence="2">Uncharacterized protein</fullName>
    </submittedName>
</protein>
<keyword evidence="1" id="KW-0812">Transmembrane</keyword>
<organism evidence="2">
    <name type="scientific">marine sediment metagenome</name>
    <dbReference type="NCBI Taxonomy" id="412755"/>
    <lineage>
        <taxon>unclassified sequences</taxon>
        <taxon>metagenomes</taxon>
        <taxon>ecological metagenomes</taxon>
    </lineage>
</organism>
<accession>A0A0F9AH48</accession>